<keyword evidence="3" id="KW-1185">Reference proteome</keyword>
<feature type="compositionally biased region" description="Basic and acidic residues" evidence="1">
    <location>
        <begin position="44"/>
        <end position="57"/>
    </location>
</feature>
<organism evidence="2 3">
    <name type="scientific">Pleuronectes platessa</name>
    <name type="common">European plaice</name>
    <dbReference type="NCBI Taxonomy" id="8262"/>
    <lineage>
        <taxon>Eukaryota</taxon>
        <taxon>Metazoa</taxon>
        <taxon>Chordata</taxon>
        <taxon>Craniata</taxon>
        <taxon>Vertebrata</taxon>
        <taxon>Euteleostomi</taxon>
        <taxon>Actinopterygii</taxon>
        <taxon>Neopterygii</taxon>
        <taxon>Teleostei</taxon>
        <taxon>Neoteleostei</taxon>
        <taxon>Acanthomorphata</taxon>
        <taxon>Carangaria</taxon>
        <taxon>Pleuronectiformes</taxon>
        <taxon>Pleuronectoidei</taxon>
        <taxon>Pleuronectidae</taxon>
        <taxon>Pleuronectes</taxon>
    </lineage>
</organism>
<feature type="compositionally biased region" description="Basic residues" evidence="1">
    <location>
        <begin position="116"/>
        <end position="130"/>
    </location>
</feature>
<dbReference type="Proteomes" id="UP001153269">
    <property type="component" value="Unassembled WGS sequence"/>
</dbReference>
<feature type="compositionally biased region" description="Basic and acidic residues" evidence="1">
    <location>
        <begin position="100"/>
        <end position="115"/>
    </location>
</feature>
<feature type="region of interest" description="Disordered" evidence="1">
    <location>
        <begin position="26"/>
        <end position="210"/>
    </location>
</feature>
<gene>
    <name evidence="2" type="ORF">PLEPLA_LOCUS39971</name>
</gene>
<comment type="caution">
    <text evidence="2">The sequence shown here is derived from an EMBL/GenBank/DDBJ whole genome shotgun (WGS) entry which is preliminary data.</text>
</comment>
<proteinExistence type="predicted"/>
<reference evidence="2" key="1">
    <citation type="submission" date="2020-03" db="EMBL/GenBank/DDBJ databases">
        <authorList>
            <person name="Weist P."/>
        </authorList>
    </citation>
    <scope>NUCLEOTIDE SEQUENCE</scope>
</reference>
<feature type="compositionally biased region" description="Low complexity" evidence="1">
    <location>
        <begin position="153"/>
        <end position="162"/>
    </location>
</feature>
<dbReference type="AlphaFoldDB" id="A0A9N7VPY0"/>
<name>A0A9N7VPY0_PLEPL</name>
<protein>
    <submittedName>
        <fullName evidence="2">Uncharacterized protein</fullName>
    </submittedName>
</protein>
<evidence type="ECO:0000313" key="2">
    <source>
        <dbReference type="EMBL" id="CAB1452231.1"/>
    </source>
</evidence>
<sequence>MLAARALGSPGPRPTCYRPYVFAKNRLEDTTRETGQARLPESQGHGDADGRDGPQRERPRKPLSASLRVSETQVDETRQRGHPRGPTSHRHATWSGDQTCSRERADRKKGQENKNKTNKKKRRRRSRRRGKREDCNQKQQQHPPPSTEEEGEATSAAAAHTPTPRPPPAGSMSSDGRLALLDSPRSLQIVDDRTSSDRRPPFSAETYPER</sequence>
<accession>A0A9N7VPY0</accession>
<evidence type="ECO:0000313" key="3">
    <source>
        <dbReference type="Proteomes" id="UP001153269"/>
    </source>
</evidence>
<feature type="compositionally biased region" description="Basic residues" evidence="1">
    <location>
        <begin position="80"/>
        <end position="92"/>
    </location>
</feature>
<evidence type="ECO:0000256" key="1">
    <source>
        <dbReference type="SAM" id="MobiDB-lite"/>
    </source>
</evidence>
<dbReference type="EMBL" id="CADEAL010004121">
    <property type="protein sequence ID" value="CAB1452231.1"/>
    <property type="molecule type" value="Genomic_DNA"/>
</dbReference>
<feature type="region of interest" description="Disordered" evidence="1">
    <location>
        <begin position="1"/>
        <end position="20"/>
    </location>
</feature>
<feature type="compositionally biased region" description="Basic and acidic residues" evidence="1">
    <location>
        <begin position="190"/>
        <end position="200"/>
    </location>
</feature>